<dbReference type="OrthoDB" id="1645744at2"/>
<proteinExistence type="predicted"/>
<sequence>MPNVYLLLSRTDTLFARAMHGLTGNRYTHVSLALDRDLEQMYSFARRYEIAPLPAGFIRENLYDGVYGRSGTADSLVLELPVSQKAYDRIARRLEKMERRQLDYGYDVLGLALAWLGIAHQRRNKFVCSQFVAQTLQEAGALELPDHPSLVRPEDFAYLEPLRVVYQGPLAWAGRVGRRAMAA</sequence>
<name>A0A4R1QY89_9FIRM</name>
<comment type="caution">
    <text evidence="1">The sequence shown here is derived from an EMBL/GenBank/DDBJ whole genome shotgun (WGS) entry which is preliminary data.</text>
</comment>
<dbReference type="AlphaFoldDB" id="A0A4R1QY89"/>
<dbReference type="SUPFAM" id="SSF54001">
    <property type="entry name" value="Cysteine proteinases"/>
    <property type="match status" value="1"/>
</dbReference>
<dbReference type="GeneID" id="97382594"/>
<protein>
    <recommendedName>
        <fullName evidence="3">Permuted papain-like amidase YaeF/Yiix C92 family enzyme</fullName>
    </recommendedName>
</protein>
<dbReference type="STRING" id="1650663.GCA_001486665_01179"/>
<dbReference type="Proteomes" id="UP000295184">
    <property type="component" value="Unassembled WGS sequence"/>
</dbReference>
<evidence type="ECO:0008006" key="3">
    <source>
        <dbReference type="Google" id="ProtNLM"/>
    </source>
</evidence>
<accession>A0A4R1QY89</accession>
<evidence type="ECO:0000313" key="2">
    <source>
        <dbReference type="Proteomes" id="UP000295184"/>
    </source>
</evidence>
<reference evidence="1 2" key="1">
    <citation type="submission" date="2019-03" db="EMBL/GenBank/DDBJ databases">
        <title>Genomic Encyclopedia of Type Strains, Phase IV (KMG-IV): sequencing the most valuable type-strain genomes for metagenomic binning, comparative biology and taxonomic classification.</title>
        <authorList>
            <person name="Goeker M."/>
        </authorList>
    </citation>
    <scope>NUCLEOTIDE SEQUENCE [LARGE SCALE GENOMIC DNA]</scope>
    <source>
        <strain evidence="1 2">DSM 100451</strain>
    </source>
</reference>
<dbReference type="RefSeq" id="WP_058963656.1">
    <property type="nucleotide sequence ID" value="NZ_CABKVM010000015.1"/>
</dbReference>
<evidence type="ECO:0000313" key="1">
    <source>
        <dbReference type="EMBL" id="TCL57834.1"/>
    </source>
</evidence>
<dbReference type="EMBL" id="SLUM01000009">
    <property type="protein sequence ID" value="TCL57834.1"/>
    <property type="molecule type" value="Genomic_DNA"/>
</dbReference>
<dbReference type="Gene3D" id="3.90.1720.10">
    <property type="entry name" value="endopeptidase domain like (from Nostoc punctiforme)"/>
    <property type="match status" value="1"/>
</dbReference>
<dbReference type="InterPro" id="IPR038765">
    <property type="entry name" value="Papain-like_cys_pep_sf"/>
</dbReference>
<gene>
    <name evidence="1" type="ORF">EDD77_109109</name>
</gene>
<organism evidence="1 2">
    <name type="scientific">Allofournierella massiliensis</name>
    <dbReference type="NCBI Taxonomy" id="1650663"/>
    <lineage>
        <taxon>Bacteria</taxon>
        <taxon>Bacillati</taxon>
        <taxon>Bacillota</taxon>
        <taxon>Clostridia</taxon>
        <taxon>Eubacteriales</taxon>
        <taxon>Oscillospiraceae</taxon>
        <taxon>Allofournierella</taxon>
    </lineage>
</organism>